<name>A0A1C7D5W1_9SPHN</name>
<sequence>MATAKRRTGPKAKRTWLRVLVVLLLVVAAAAWFWRAPITGMSGAGAAYGARIACSCKYVGGRDLDSCRADLEDSMWAVFLSEDEAKQSVTARVPLVASETATYREGQGCVLESWED</sequence>
<evidence type="ECO:0000313" key="1">
    <source>
        <dbReference type="EMBL" id="ANU06693.1"/>
    </source>
</evidence>
<evidence type="ECO:0000313" key="2">
    <source>
        <dbReference type="Proteomes" id="UP000092698"/>
    </source>
</evidence>
<dbReference type="AlphaFoldDB" id="A0A1C7D5W1"/>
<accession>A0A1C7D5W1</accession>
<dbReference type="EMBL" id="CP016545">
    <property type="protein sequence ID" value="ANU06693.1"/>
    <property type="molecule type" value="Genomic_DNA"/>
</dbReference>
<proteinExistence type="predicted"/>
<keyword evidence="2" id="KW-1185">Reference proteome</keyword>
<gene>
    <name evidence="1" type="ORF">A6F65_00368</name>
</gene>
<dbReference type="RefSeq" id="WP_157093017.1">
    <property type="nucleotide sequence ID" value="NZ_CP016545.1"/>
</dbReference>
<evidence type="ECO:0008006" key="3">
    <source>
        <dbReference type="Google" id="ProtNLM"/>
    </source>
</evidence>
<organism evidence="1 2">
    <name type="scientific">Paraurantiacibacter namhicola</name>
    <dbReference type="NCBI Taxonomy" id="645517"/>
    <lineage>
        <taxon>Bacteria</taxon>
        <taxon>Pseudomonadati</taxon>
        <taxon>Pseudomonadota</taxon>
        <taxon>Alphaproteobacteria</taxon>
        <taxon>Sphingomonadales</taxon>
        <taxon>Erythrobacteraceae</taxon>
        <taxon>Paraurantiacibacter</taxon>
    </lineage>
</organism>
<dbReference type="KEGG" id="anh:A6F65_00368"/>
<reference evidence="1 2" key="1">
    <citation type="submission" date="2016-07" db="EMBL/GenBank/DDBJ databases">
        <title>Complete genome sequence of Altererythrobacter namhicola JCM 16345T, containing esterase-encoding genes.</title>
        <authorList>
            <person name="Cheng H."/>
            <person name="Wu Y.-H."/>
            <person name="Jian S.-L."/>
            <person name="Huo Y.-Y."/>
            <person name="Wang C.-S."/>
            <person name="Xu X.-W."/>
        </authorList>
    </citation>
    <scope>NUCLEOTIDE SEQUENCE [LARGE SCALE GENOMIC DNA]</scope>
    <source>
        <strain evidence="1 2">JCM 16345</strain>
    </source>
</reference>
<dbReference type="Proteomes" id="UP000092698">
    <property type="component" value="Chromosome"/>
</dbReference>
<dbReference type="OrthoDB" id="7391866at2"/>
<protein>
    <recommendedName>
        <fullName evidence="3">Amidase</fullName>
    </recommendedName>
</protein>